<proteinExistence type="predicted"/>
<dbReference type="InterPro" id="IPR013433">
    <property type="entry name" value="PHA_gran_rgn"/>
</dbReference>
<organism evidence="1 2">
    <name type="scientific">Pseudomonas quercus</name>
    <dbReference type="NCBI Taxonomy" id="2722792"/>
    <lineage>
        <taxon>Bacteria</taxon>
        <taxon>Pseudomonadati</taxon>
        <taxon>Pseudomonadota</taxon>
        <taxon>Gammaproteobacteria</taxon>
        <taxon>Pseudomonadales</taxon>
        <taxon>Pseudomonadaceae</taxon>
        <taxon>Pseudomonas</taxon>
    </lineage>
</organism>
<accession>A0ABX0YBH9</accession>
<evidence type="ECO:0000313" key="1">
    <source>
        <dbReference type="EMBL" id="NJP00680.1"/>
    </source>
</evidence>
<protein>
    <submittedName>
        <fullName evidence="1">Polyhydroxyalkanoic acid system protein</fullName>
    </submittedName>
</protein>
<name>A0ABX0YBH9_9PSED</name>
<gene>
    <name evidence="1" type="ORF">HBH25_07375</name>
</gene>
<reference evidence="1 2" key="1">
    <citation type="submission" date="2020-03" db="EMBL/GenBank/DDBJ databases">
        <authorList>
            <person name="Wang L."/>
            <person name="He N."/>
            <person name="Li Y."/>
            <person name="Fang Y."/>
            <person name="Zhang F."/>
        </authorList>
    </citation>
    <scope>NUCLEOTIDE SEQUENCE [LARGE SCALE GENOMIC DNA]</scope>
    <source>
        <strain evidence="2">hsmgli-8</strain>
    </source>
</reference>
<dbReference type="NCBIfam" id="TIGR02610">
    <property type="entry name" value="PHA_gran_rgn"/>
    <property type="match status" value="1"/>
</dbReference>
<dbReference type="RefSeq" id="WP_168083031.1">
    <property type="nucleotide sequence ID" value="NZ_JAAVJI010000003.1"/>
</dbReference>
<keyword evidence="2" id="KW-1185">Reference proteome</keyword>
<dbReference type="Pfam" id="PF09650">
    <property type="entry name" value="PHA_gran_rgn"/>
    <property type="match status" value="1"/>
</dbReference>
<dbReference type="EMBL" id="JAAVJI010000003">
    <property type="protein sequence ID" value="NJP00680.1"/>
    <property type="molecule type" value="Genomic_DNA"/>
</dbReference>
<dbReference type="Proteomes" id="UP000746535">
    <property type="component" value="Unassembled WGS sequence"/>
</dbReference>
<sequence>MSTIRVERKHQLGKEVARQKAERLVDKLVSKYDMNAEWKGDVVELTRSGVTGQVAVGEDNVVVELKLGMMLSMMGPMIESEVDRALDKALA</sequence>
<comment type="caution">
    <text evidence="1">The sequence shown here is derived from an EMBL/GenBank/DDBJ whole genome shotgun (WGS) entry which is preliminary data.</text>
</comment>
<evidence type="ECO:0000313" key="2">
    <source>
        <dbReference type="Proteomes" id="UP000746535"/>
    </source>
</evidence>